<dbReference type="PANTHER" id="PTHR18937:SF12">
    <property type="entry name" value="STRUCTURAL MAINTENANCE OF CHROMOSOMES PROTEIN"/>
    <property type="match status" value="1"/>
</dbReference>
<evidence type="ECO:0000259" key="7">
    <source>
        <dbReference type="Pfam" id="PF02463"/>
    </source>
</evidence>
<protein>
    <submittedName>
        <fullName evidence="8">Structural maintenance of chromosomes protein 1</fullName>
    </submittedName>
</protein>
<sequence>MCTLSGGEKAIASLALLFALHSYNPAPFFILDEVDAALDKINIHRVTSYLCEHKEEMQIVVMSHKERLYRKADALFGITFRTNGYSKVFSFDLVPYHRRRRLIHHRQRSHHSLSPQSQSQSSLTSVEVRNTE</sequence>
<keyword evidence="4" id="KW-0539">Nucleus</keyword>
<evidence type="ECO:0000313" key="9">
    <source>
        <dbReference type="Proteomes" id="UP000324222"/>
    </source>
</evidence>
<dbReference type="InterPro" id="IPR027417">
    <property type="entry name" value="P-loop_NTPase"/>
</dbReference>
<dbReference type="AlphaFoldDB" id="A0A5B7DRI2"/>
<evidence type="ECO:0000256" key="1">
    <source>
        <dbReference type="ARBA" id="ARBA00004123"/>
    </source>
</evidence>
<dbReference type="EMBL" id="VSRR010001302">
    <property type="protein sequence ID" value="MPC24211.1"/>
    <property type="molecule type" value="Genomic_DNA"/>
</dbReference>
<dbReference type="Pfam" id="PF02463">
    <property type="entry name" value="SMC_N"/>
    <property type="match status" value="1"/>
</dbReference>
<name>A0A5B7DRI2_PORTR</name>
<dbReference type="GO" id="GO:0003677">
    <property type="term" value="F:DNA binding"/>
    <property type="evidence" value="ECO:0007669"/>
    <property type="project" value="TreeGrafter"/>
</dbReference>
<proteinExistence type="predicted"/>
<feature type="domain" description="RecF/RecN/SMC N-terminal" evidence="7">
    <location>
        <begin position="3"/>
        <end position="86"/>
    </location>
</feature>
<evidence type="ECO:0000256" key="5">
    <source>
        <dbReference type="ARBA" id="ARBA00023306"/>
    </source>
</evidence>
<feature type="compositionally biased region" description="Low complexity" evidence="6">
    <location>
        <begin position="112"/>
        <end position="123"/>
    </location>
</feature>
<keyword evidence="2" id="KW-0132">Cell division</keyword>
<dbReference type="SUPFAM" id="SSF52540">
    <property type="entry name" value="P-loop containing nucleoside triphosphate hydrolases"/>
    <property type="match status" value="1"/>
</dbReference>
<dbReference type="OrthoDB" id="6757241at2759"/>
<keyword evidence="3" id="KW-0498">Mitosis</keyword>
<comment type="subcellular location">
    <subcellularLocation>
        <location evidence="1">Nucleus</location>
    </subcellularLocation>
</comment>
<dbReference type="InterPro" id="IPR003395">
    <property type="entry name" value="RecF/RecN/SMC_N"/>
</dbReference>
<dbReference type="GO" id="GO:0005634">
    <property type="term" value="C:nucleus"/>
    <property type="evidence" value="ECO:0007669"/>
    <property type="project" value="UniProtKB-SubCell"/>
</dbReference>
<reference evidence="8 9" key="1">
    <citation type="submission" date="2019-05" db="EMBL/GenBank/DDBJ databases">
        <title>Another draft genome of Portunus trituberculatus and its Hox gene families provides insights of decapod evolution.</title>
        <authorList>
            <person name="Jeong J.-H."/>
            <person name="Song I."/>
            <person name="Kim S."/>
            <person name="Choi T."/>
            <person name="Kim D."/>
            <person name="Ryu S."/>
            <person name="Kim W."/>
        </authorList>
    </citation>
    <scope>NUCLEOTIDE SEQUENCE [LARGE SCALE GENOMIC DNA]</scope>
    <source>
        <tissue evidence="8">Muscle</tissue>
    </source>
</reference>
<gene>
    <name evidence="8" type="primary">him-1_1</name>
    <name evidence="8" type="ORF">E2C01_017288</name>
</gene>
<keyword evidence="9" id="KW-1185">Reference proteome</keyword>
<evidence type="ECO:0000256" key="2">
    <source>
        <dbReference type="ARBA" id="ARBA00022618"/>
    </source>
</evidence>
<dbReference type="Proteomes" id="UP000324222">
    <property type="component" value="Unassembled WGS sequence"/>
</dbReference>
<dbReference type="GO" id="GO:0007062">
    <property type="term" value="P:sister chromatid cohesion"/>
    <property type="evidence" value="ECO:0007669"/>
    <property type="project" value="TreeGrafter"/>
</dbReference>
<feature type="region of interest" description="Disordered" evidence="6">
    <location>
        <begin position="105"/>
        <end position="132"/>
    </location>
</feature>
<accession>A0A5B7DRI2</accession>
<organism evidence="8 9">
    <name type="scientific">Portunus trituberculatus</name>
    <name type="common">Swimming crab</name>
    <name type="synonym">Neptunus trituberculatus</name>
    <dbReference type="NCBI Taxonomy" id="210409"/>
    <lineage>
        <taxon>Eukaryota</taxon>
        <taxon>Metazoa</taxon>
        <taxon>Ecdysozoa</taxon>
        <taxon>Arthropoda</taxon>
        <taxon>Crustacea</taxon>
        <taxon>Multicrustacea</taxon>
        <taxon>Malacostraca</taxon>
        <taxon>Eumalacostraca</taxon>
        <taxon>Eucarida</taxon>
        <taxon>Decapoda</taxon>
        <taxon>Pleocyemata</taxon>
        <taxon>Brachyura</taxon>
        <taxon>Eubrachyura</taxon>
        <taxon>Portunoidea</taxon>
        <taxon>Portunidae</taxon>
        <taxon>Portuninae</taxon>
        <taxon>Portunus</taxon>
    </lineage>
</organism>
<evidence type="ECO:0000256" key="6">
    <source>
        <dbReference type="SAM" id="MobiDB-lite"/>
    </source>
</evidence>
<evidence type="ECO:0000313" key="8">
    <source>
        <dbReference type="EMBL" id="MPC24211.1"/>
    </source>
</evidence>
<comment type="caution">
    <text evidence="8">The sequence shown here is derived from an EMBL/GenBank/DDBJ whole genome shotgun (WGS) entry which is preliminary data.</text>
</comment>
<keyword evidence="5" id="KW-0131">Cell cycle</keyword>
<evidence type="ECO:0000256" key="3">
    <source>
        <dbReference type="ARBA" id="ARBA00022776"/>
    </source>
</evidence>
<dbReference type="GO" id="GO:0051301">
    <property type="term" value="P:cell division"/>
    <property type="evidence" value="ECO:0007669"/>
    <property type="project" value="UniProtKB-KW"/>
</dbReference>
<dbReference type="Gene3D" id="3.40.50.300">
    <property type="entry name" value="P-loop containing nucleotide triphosphate hydrolases"/>
    <property type="match status" value="1"/>
</dbReference>
<dbReference type="GO" id="GO:0008278">
    <property type="term" value="C:cohesin complex"/>
    <property type="evidence" value="ECO:0007669"/>
    <property type="project" value="TreeGrafter"/>
</dbReference>
<evidence type="ECO:0000256" key="4">
    <source>
        <dbReference type="ARBA" id="ARBA00023242"/>
    </source>
</evidence>
<dbReference type="PANTHER" id="PTHR18937">
    <property type="entry name" value="STRUCTURAL MAINTENANCE OF CHROMOSOMES SMC FAMILY MEMBER"/>
    <property type="match status" value="1"/>
</dbReference>